<dbReference type="InterPro" id="IPR007484">
    <property type="entry name" value="Peptidase_M28"/>
</dbReference>
<dbReference type="InterPro" id="IPR007365">
    <property type="entry name" value="TFR-like_dimer_dom"/>
</dbReference>
<feature type="domain" description="Transferrin receptor-like dimerisation" evidence="4">
    <location>
        <begin position="682"/>
        <end position="795"/>
    </location>
</feature>
<dbReference type="InterPro" id="IPR046450">
    <property type="entry name" value="PA_dom_sf"/>
</dbReference>
<name>A0AAE0YJR3_9GAST</name>
<sequence length="808" mass="91339">MPSRGYIAGKPVSRWEADSDNIDIEYKNLDKPIQQFNPCSQCLSGKKGIIIKGVIVLVIFLLGLIVGYLIRRNVHNVFIAPKVKQKYVGIQQDYDPDIRDELQARVTHVGNFEDSLHMLTKQIRMSGTCNAVAILNYIKDWWETFNFDSVTVKNYTVLLSYPNYTAFGGNHVALRGEDNSILFETKINNSNLHPDLLPLSAYSHSGNVVSDIVYCNYGHRTDYKWLLDNGVKMDGLIHLIRYGKIHASNKVKLAEEHGAAGVILYPDPADYCSPDFQSSGSAHSTEDKNGSAAAVDTSTSWWLRGDMVHSEHVRYWLTGDPATPDYPALSNVPRSASLNGSQPRIPVLPISYNDAYTLMRNMGGTSTPSNFHGNLNVSYNTGPGFSAPKEKQKVELSVNNVFLAREIDQVIAIIRGKYEKDHYVVVGTHTDSWGYGAVDAGTSYAVMMDLARTFHDQFNKGWRPRRTIIFAFWDASKYGHVGAYEWTQEFEKQLSSGGVAYIDIDCAIRGNYSFYAEANPLLYDVIMQASKSVSWHGDEGDRKEQTVYDIWRERGRRSADMPDKPWINNPSGDGDHSPFFYRLGMSSLLTAFTYDTKKYSYLADYPAHNTLQDNMQYVLNIDPGYTLHSALVQILCDIVLRLADSAIIPFNVDNYSNMMLKAFERVKPDILQNLGSDNVYLLKYAISNFSQAAEKFQAMLDAENRTSLREFDVQEINDKLIRLSRAFVYDGNLLHYGQYRNVLMAPHPYNLNEAVTFPGLTLEEGHAPLKEFQVVRLQRELIILVVAIRRATDILLDDFGPDMPRSEF</sequence>
<dbReference type="InterPro" id="IPR039373">
    <property type="entry name" value="Peptidase_M28B"/>
</dbReference>
<accession>A0AAE0YJR3</accession>
<proteinExistence type="inferred from homology"/>
<comment type="similarity">
    <text evidence="1">Belongs to the peptidase M28 family. M28B subfamily.</text>
</comment>
<keyword evidence="2" id="KW-1133">Transmembrane helix</keyword>
<evidence type="ECO:0000256" key="2">
    <source>
        <dbReference type="SAM" id="Phobius"/>
    </source>
</evidence>
<keyword evidence="7" id="KW-1185">Reference proteome</keyword>
<reference evidence="6" key="1">
    <citation type="journal article" date="2023" name="G3 (Bethesda)">
        <title>A reference genome for the long-term kleptoplast-retaining sea slug Elysia crispata morphotype clarki.</title>
        <authorList>
            <person name="Eastman K.E."/>
            <person name="Pendleton A.L."/>
            <person name="Shaikh M.A."/>
            <person name="Suttiyut T."/>
            <person name="Ogas R."/>
            <person name="Tomko P."/>
            <person name="Gavelis G."/>
            <person name="Widhalm J.R."/>
            <person name="Wisecaver J.H."/>
        </authorList>
    </citation>
    <scope>NUCLEOTIDE SEQUENCE</scope>
    <source>
        <strain evidence="6">ECLA1</strain>
    </source>
</reference>
<dbReference type="Gene3D" id="3.40.630.10">
    <property type="entry name" value="Zn peptidases"/>
    <property type="match status" value="1"/>
</dbReference>
<dbReference type="Gene3D" id="3.50.30.30">
    <property type="match status" value="1"/>
</dbReference>
<feature type="transmembrane region" description="Helical" evidence="2">
    <location>
        <begin position="49"/>
        <end position="70"/>
    </location>
</feature>
<dbReference type="PANTHER" id="PTHR10404:SF46">
    <property type="entry name" value="VACUOLAR PROTEIN SORTING-ASSOCIATED PROTEIN 70"/>
    <property type="match status" value="1"/>
</dbReference>
<dbReference type="GO" id="GO:0004180">
    <property type="term" value="F:carboxypeptidase activity"/>
    <property type="evidence" value="ECO:0007669"/>
    <property type="project" value="TreeGrafter"/>
</dbReference>
<dbReference type="InterPro" id="IPR036757">
    <property type="entry name" value="TFR-like_dimer_dom_sf"/>
</dbReference>
<dbReference type="SUPFAM" id="SSF53187">
    <property type="entry name" value="Zn-dependent exopeptidases"/>
    <property type="match status" value="1"/>
</dbReference>
<keyword evidence="2" id="KW-0472">Membrane</keyword>
<dbReference type="Pfam" id="PF04389">
    <property type="entry name" value="Peptidase_M28"/>
    <property type="match status" value="1"/>
</dbReference>
<evidence type="ECO:0000259" key="3">
    <source>
        <dbReference type="Pfam" id="PF02225"/>
    </source>
</evidence>
<comment type="caution">
    <text evidence="6">The sequence shown here is derived from an EMBL/GenBank/DDBJ whole genome shotgun (WGS) entry which is preliminary data.</text>
</comment>
<evidence type="ECO:0000313" key="6">
    <source>
        <dbReference type="EMBL" id="KAK3747186.1"/>
    </source>
</evidence>
<dbReference type="Proteomes" id="UP001283361">
    <property type="component" value="Unassembled WGS sequence"/>
</dbReference>
<organism evidence="6 7">
    <name type="scientific">Elysia crispata</name>
    <name type="common">lettuce slug</name>
    <dbReference type="NCBI Taxonomy" id="231223"/>
    <lineage>
        <taxon>Eukaryota</taxon>
        <taxon>Metazoa</taxon>
        <taxon>Spiralia</taxon>
        <taxon>Lophotrochozoa</taxon>
        <taxon>Mollusca</taxon>
        <taxon>Gastropoda</taxon>
        <taxon>Heterobranchia</taxon>
        <taxon>Euthyneura</taxon>
        <taxon>Panpulmonata</taxon>
        <taxon>Sacoglossa</taxon>
        <taxon>Placobranchoidea</taxon>
        <taxon>Plakobranchidae</taxon>
        <taxon>Elysia</taxon>
    </lineage>
</organism>
<dbReference type="Pfam" id="PF02225">
    <property type="entry name" value="PA"/>
    <property type="match status" value="1"/>
</dbReference>
<dbReference type="Pfam" id="PF04253">
    <property type="entry name" value="TFR_dimer"/>
    <property type="match status" value="1"/>
</dbReference>
<gene>
    <name evidence="6" type="ORF">RRG08_035732</name>
</gene>
<dbReference type="InterPro" id="IPR003137">
    <property type="entry name" value="PA_domain"/>
</dbReference>
<dbReference type="AlphaFoldDB" id="A0AAE0YJR3"/>
<feature type="domain" description="Peptidase M28" evidence="5">
    <location>
        <begin position="410"/>
        <end position="608"/>
    </location>
</feature>
<dbReference type="SUPFAM" id="SSF47672">
    <property type="entry name" value="Transferrin receptor-like dimerisation domain"/>
    <property type="match status" value="1"/>
</dbReference>
<dbReference type="PANTHER" id="PTHR10404">
    <property type="entry name" value="N-ACETYLATED-ALPHA-LINKED ACIDIC DIPEPTIDASE"/>
    <property type="match status" value="1"/>
</dbReference>
<evidence type="ECO:0000259" key="5">
    <source>
        <dbReference type="Pfam" id="PF04389"/>
    </source>
</evidence>
<evidence type="ECO:0000256" key="1">
    <source>
        <dbReference type="ARBA" id="ARBA00005634"/>
    </source>
</evidence>
<protein>
    <submittedName>
        <fullName evidence="6">Uncharacterized protein</fullName>
    </submittedName>
</protein>
<evidence type="ECO:0000259" key="4">
    <source>
        <dbReference type="Pfam" id="PF04253"/>
    </source>
</evidence>
<keyword evidence="2" id="KW-0812">Transmembrane</keyword>
<dbReference type="SUPFAM" id="SSF52025">
    <property type="entry name" value="PA domain"/>
    <property type="match status" value="1"/>
</dbReference>
<dbReference type="Gene3D" id="1.20.930.40">
    <property type="entry name" value="Transferrin receptor-like, dimerisation domain"/>
    <property type="match status" value="1"/>
</dbReference>
<evidence type="ECO:0000313" key="7">
    <source>
        <dbReference type="Proteomes" id="UP001283361"/>
    </source>
</evidence>
<dbReference type="EMBL" id="JAWDGP010006106">
    <property type="protein sequence ID" value="KAK3747186.1"/>
    <property type="molecule type" value="Genomic_DNA"/>
</dbReference>
<feature type="domain" description="PA" evidence="3">
    <location>
        <begin position="215"/>
        <end position="281"/>
    </location>
</feature>
<dbReference type="FunFam" id="3.40.630.10:FF:000101">
    <property type="entry name" value="N-acetylated alpha-linked acidic dipeptidase like 1"/>
    <property type="match status" value="1"/>
</dbReference>